<dbReference type="RefSeq" id="WP_124877222.1">
    <property type="nucleotide sequence ID" value="NZ_RQJO01000010.1"/>
</dbReference>
<dbReference type="Proteomes" id="UP000271925">
    <property type="component" value="Unassembled WGS sequence"/>
</dbReference>
<dbReference type="EMBL" id="RQJO01000010">
    <property type="protein sequence ID" value="RRB00756.1"/>
    <property type="molecule type" value="Genomic_DNA"/>
</dbReference>
<proteinExistence type="predicted"/>
<keyword evidence="1" id="KW-0472">Membrane</keyword>
<name>A0A3P1BIN4_9BACT</name>
<dbReference type="OrthoDB" id="956515at2"/>
<keyword evidence="1" id="KW-1133">Transmembrane helix</keyword>
<evidence type="ECO:0000256" key="1">
    <source>
        <dbReference type="SAM" id="Phobius"/>
    </source>
</evidence>
<protein>
    <submittedName>
        <fullName evidence="2">Uncharacterized protein</fullName>
    </submittedName>
</protein>
<reference evidence="2 3" key="1">
    <citation type="submission" date="2018-11" db="EMBL/GenBank/DDBJ databases">
        <authorList>
            <person name="Zhou Z."/>
            <person name="Wang G."/>
        </authorList>
    </citation>
    <scope>NUCLEOTIDE SEQUENCE [LARGE SCALE GENOMIC DNA]</scope>
    <source>
        <strain evidence="2 3">KCTC52004</strain>
    </source>
</reference>
<evidence type="ECO:0000313" key="3">
    <source>
        <dbReference type="Proteomes" id="UP000271925"/>
    </source>
</evidence>
<organism evidence="2 3">
    <name type="scientific">Larkinella rosea</name>
    <dbReference type="NCBI Taxonomy" id="2025312"/>
    <lineage>
        <taxon>Bacteria</taxon>
        <taxon>Pseudomonadati</taxon>
        <taxon>Bacteroidota</taxon>
        <taxon>Cytophagia</taxon>
        <taxon>Cytophagales</taxon>
        <taxon>Spirosomataceae</taxon>
        <taxon>Larkinella</taxon>
    </lineage>
</organism>
<sequence>MRQQYSQNIEKLIWNESFRKWVLHPTPESDAFWYIWQVSNPDRIDDLKLARTVVAAVQVRDPQLPEFELQELIAQTVSRVQPENPATDARSFRWQPLGWVALVLLLTVLGWFLLNN</sequence>
<keyword evidence="3" id="KW-1185">Reference proteome</keyword>
<feature type="transmembrane region" description="Helical" evidence="1">
    <location>
        <begin position="97"/>
        <end position="114"/>
    </location>
</feature>
<gene>
    <name evidence="2" type="ORF">EHT25_21405</name>
</gene>
<accession>A0A3P1BIN4</accession>
<dbReference type="AlphaFoldDB" id="A0A3P1BIN4"/>
<evidence type="ECO:0000313" key="2">
    <source>
        <dbReference type="EMBL" id="RRB00756.1"/>
    </source>
</evidence>
<keyword evidence="1" id="KW-0812">Transmembrane</keyword>
<comment type="caution">
    <text evidence="2">The sequence shown here is derived from an EMBL/GenBank/DDBJ whole genome shotgun (WGS) entry which is preliminary data.</text>
</comment>